<evidence type="ECO:0000313" key="4">
    <source>
        <dbReference type="Proteomes" id="UP000727056"/>
    </source>
</evidence>
<dbReference type="Pfam" id="PF09990">
    <property type="entry name" value="DUF2231"/>
    <property type="match status" value="1"/>
</dbReference>
<reference evidence="3 4" key="1">
    <citation type="submission" date="2020-03" db="EMBL/GenBank/DDBJ databases">
        <title>Draft genome of Streptomyces sp. ventii, isolated from the Axial Seamount in the Pacific Ocean, and resequencing of the two type strains Streptomyces lonarensis strain NCL 716 and Streptomyces bohaiensis strain 11A07.</title>
        <authorList>
            <person name="Loughran R.M."/>
            <person name="Pfannmuller K.M."/>
            <person name="Wasson B.J."/>
            <person name="Deadmond M.C."/>
            <person name="Paddock B.E."/>
            <person name="Koyack M.J."/>
            <person name="Gallegos D.A."/>
            <person name="Mitchell E.A."/>
            <person name="Ushijima B."/>
            <person name="Saw J.H."/>
            <person name="Mcphail K.L."/>
            <person name="Videau P."/>
        </authorList>
    </citation>
    <scope>NUCLEOTIDE SEQUENCE [LARGE SCALE GENOMIC DNA]</scope>
    <source>
        <strain evidence="3 4">11A07</strain>
    </source>
</reference>
<accession>A0ABX1C8U0</accession>
<gene>
    <name evidence="3" type="ORF">HCN52_11205</name>
</gene>
<keyword evidence="4" id="KW-1185">Reference proteome</keyword>
<feature type="transmembrane region" description="Helical" evidence="1">
    <location>
        <begin position="126"/>
        <end position="149"/>
    </location>
</feature>
<dbReference type="EMBL" id="JAAVJC010000075">
    <property type="protein sequence ID" value="NJQ15503.1"/>
    <property type="molecule type" value="Genomic_DNA"/>
</dbReference>
<protein>
    <recommendedName>
        <fullName evidence="2">DUF2231 domain-containing protein</fullName>
    </recommendedName>
</protein>
<keyword evidence="1" id="KW-0472">Membrane</keyword>
<feature type="transmembrane region" description="Helical" evidence="1">
    <location>
        <begin position="88"/>
        <end position="106"/>
    </location>
</feature>
<sequence length="166" mass="17530">MGPTTFNGIPAHPLIVHAVVVLVPLAALMLVLCAAWPSVMRRMGLALPVLSLAALVTVPLATDAGEWLEERVQESAALERHTEMGENLLPWAVALFVGSALLWLLYRRPWRRGGTGAQHEGEDTAAVPGVALRVAAVVLAVLVATGAVVETYRIGDSGAKAVWEGV</sequence>
<dbReference type="InterPro" id="IPR019251">
    <property type="entry name" value="DUF2231_TM"/>
</dbReference>
<name>A0ABX1C8U0_9ACTN</name>
<dbReference type="Proteomes" id="UP000727056">
    <property type="component" value="Unassembled WGS sequence"/>
</dbReference>
<evidence type="ECO:0000313" key="3">
    <source>
        <dbReference type="EMBL" id="NJQ15503.1"/>
    </source>
</evidence>
<feature type="transmembrane region" description="Helical" evidence="1">
    <location>
        <begin position="14"/>
        <end position="36"/>
    </location>
</feature>
<keyword evidence="1" id="KW-1133">Transmembrane helix</keyword>
<dbReference type="RefSeq" id="WP_168088275.1">
    <property type="nucleotide sequence ID" value="NZ_BHZH01000322.1"/>
</dbReference>
<keyword evidence="1" id="KW-0812">Transmembrane</keyword>
<evidence type="ECO:0000256" key="1">
    <source>
        <dbReference type="SAM" id="Phobius"/>
    </source>
</evidence>
<feature type="domain" description="DUF2231" evidence="2">
    <location>
        <begin position="8"/>
        <end position="164"/>
    </location>
</feature>
<evidence type="ECO:0000259" key="2">
    <source>
        <dbReference type="Pfam" id="PF09990"/>
    </source>
</evidence>
<organism evidence="3 4">
    <name type="scientific">Streptomyces bohaiensis</name>
    <dbReference type="NCBI Taxonomy" id="1431344"/>
    <lineage>
        <taxon>Bacteria</taxon>
        <taxon>Bacillati</taxon>
        <taxon>Actinomycetota</taxon>
        <taxon>Actinomycetes</taxon>
        <taxon>Kitasatosporales</taxon>
        <taxon>Streptomycetaceae</taxon>
        <taxon>Streptomyces</taxon>
    </lineage>
</organism>
<comment type="caution">
    <text evidence="3">The sequence shown here is derived from an EMBL/GenBank/DDBJ whole genome shotgun (WGS) entry which is preliminary data.</text>
</comment>
<proteinExistence type="predicted"/>
<feature type="transmembrane region" description="Helical" evidence="1">
    <location>
        <begin position="43"/>
        <end position="62"/>
    </location>
</feature>